<sequence>MMLSGCLSRALGLSVPPRGSGCAAGGDCQLRGWISDRLSWGGGRDFGSKRGNCWPRTGRQARGVSRSRGEEQGCGGPQEKAAGRQAWRPRGGLQQRGTVGGRRILARGVGASRTLEAPLRGAGSPTEPLGPERGAGAAGKAAAPGTAVPRRGAARALSGKDRAGRSGAGPPFSAAPPGCGGRGLPSKAEPCPAVPRSARGRAMAGPQLDAELAKRLFFEGATVVVLGVPEGTEFGIDYNSWAVGPRFRGVKMIPPGVHFLHYSAARGAGSRETGPRAGFFLSLQRREVRVLRWDAGSEAVDLAPPAPGEAEALRENLQEMDRFLGPYPYETLKKWISLSSFISEPVMRKLQPESGQITAFSEVLPVAAGKRPEDRAGQNRLPYDTGCKSYAEGMARLPEMKPRAGTEIRFTELPKQMYPDGATPEEITRHSMDLSYALEKVIDQRYASRPQDLLAELQFAFICFLIGNVYDAFEHWKRLLNILCRSEVAVGKYQDLYTNLIFVLYHQLNEIPSDFFVDIVSQDNFLTSTLQVFFSYTCNAAVERTLRKKAEKFKAHLTKKFKWDFEAEPDDCAPVVVEFPEGVQVD</sequence>
<feature type="domain" description="AAR2 N-terminal" evidence="11">
    <location>
        <begin position="219"/>
        <end position="352"/>
    </location>
</feature>
<feature type="compositionally biased region" description="Low complexity" evidence="9">
    <location>
        <begin position="134"/>
        <end position="147"/>
    </location>
</feature>
<organism evidence="12 13">
    <name type="scientific">Anser brachyrhynchus</name>
    <name type="common">Pink-footed goose</name>
    <dbReference type="NCBI Taxonomy" id="132585"/>
    <lineage>
        <taxon>Eukaryota</taxon>
        <taxon>Metazoa</taxon>
        <taxon>Chordata</taxon>
        <taxon>Craniata</taxon>
        <taxon>Vertebrata</taxon>
        <taxon>Euteleostomi</taxon>
        <taxon>Archelosauria</taxon>
        <taxon>Archosauria</taxon>
        <taxon>Dinosauria</taxon>
        <taxon>Saurischia</taxon>
        <taxon>Theropoda</taxon>
        <taxon>Coelurosauria</taxon>
        <taxon>Aves</taxon>
        <taxon>Neognathae</taxon>
        <taxon>Galloanserae</taxon>
        <taxon>Anseriformes</taxon>
        <taxon>Anatidae</taxon>
        <taxon>Anserinae</taxon>
        <taxon>Anser</taxon>
    </lineage>
</organism>
<dbReference type="GO" id="GO:0000244">
    <property type="term" value="P:spliceosomal tri-snRNP complex assembly"/>
    <property type="evidence" value="ECO:0007669"/>
    <property type="project" value="TreeGrafter"/>
</dbReference>
<keyword evidence="6" id="KW-0508">mRNA splicing</keyword>
<dbReference type="Ensembl" id="ENSABRT00000026448.1">
    <property type="protein sequence ID" value="ENSABRP00000018742.1"/>
    <property type="gene ID" value="ENSABRG00000016118.1"/>
</dbReference>
<proteinExistence type="inferred from homology"/>
<dbReference type="Proteomes" id="UP000694426">
    <property type="component" value="Unplaced"/>
</dbReference>
<reference evidence="12" key="2">
    <citation type="submission" date="2025-09" db="UniProtKB">
        <authorList>
            <consortium name="Ensembl"/>
        </authorList>
    </citation>
    <scope>IDENTIFICATION</scope>
</reference>
<name>A0A8B9CE70_9AVES</name>
<dbReference type="GO" id="GO:0005681">
    <property type="term" value="C:spliceosomal complex"/>
    <property type="evidence" value="ECO:0007669"/>
    <property type="project" value="UniProtKB-KW"/>
</dbReference>
<dbReference type="Gene3D" id="1.25.40.550">
    <property type="entry name" value="Aar2, C-terminal domain-like"/>
    <property type="match status" value="1"/>
</dbReference>
<dbReference type="FunFam" id="2.60.34.20:FF:000001">
    <property type="entry name" value="protein AAR2 homolog"/>
    <property type="match status" value="1"/>
</dbReference>
<evidence type="ECO:0000256" key="8">
    <source>
        <dbReference type="ARBA" id="ARBA00047009"/>
    </source>
</evidence>
<dbReference type="PANTHER" id="PTHR12689">
    <property type="entry name" value="A1 CISTRON SPLICING FACTOR AAR2-RELATED"/>
    <property type="match status" value="1"/>
</dbReference>
<evidence type="ECO:0000256" key="4">
    <source>
        <dbReference type="ARBA" id="ARBA00022664"/>
    </source>
</evidence>
<protein>
    <recommendedName>
        <fullName evidence="3">Protein AAR2 homolog</fullName>
    </recommendedName>
    <alternativeName>
        <fullName evidence="7">AAR2 splicing factor homolog</fullName>
    </alternativeName>
</protein>
<evidence type="ECO:0000256" key="9">
    <source>
        <dbReference type="SAM" id="MobiDB-lite"/>
    </source>
</evidence>
<evidence type="ECO:0000256" key="7">
    <source>
        <dbReference type="ARBA" id="ARBA00030625"/>
    </source>
</evidence>
<evidence type="ECO:0000256" key="1">
    <source>
        <dbReference type="ARBA" id="ARBA00003708"/>
    </source>
</evidence>
<dbReference type="AlphaFoldDB" id="A0A8B9CE70"/>
<evidence type="ECO:0000256" key="6">
    <source>
        <dbReference type="ARBA" id="ARBA00023187"/>
    </source>
</evidence>
<evidence type="ECO:0000256" key="3">
    <source>
        <dbReference type="ARBA" id="ARBA00016372"/>
    </source>
</evidence>
<feature type="domain" description="AAR2 C-terminal" evidence="10">
    <location>
        <begin position="410"/>
        <end position="566"/>
    </location>
</feature>
<dbReference type="CDD" id="cd13777">
    <property type="entry name" value="Aar2_N"/>
    <property type="match status" value="1"/>
</dbReference>
<evidence type="ECO:0000256" key="2">
    <source>
        <dbReference type="ARBA" id="ARBA00006281"/>
    </source>
</evidence>
<keyword evidence="5" id="KW-0747">Spliceosome</keyword>
<feature type="region of interest" description="Disordered" evidence="9">
    <location>
        <begin position="51"/>
        <end position="198"/>
    </location>
</feature>
<comment type="similarity">
    <text evidence="2">Belongs to the AAR2 family.</text>
</comment>
<dbReference type="InterPro" id="IPR033648">
    <property type="entry name" value="AAR2_C"/>
</dbReference>
<dbReference type="InterPro" id="IPR038514">
    <property type="entry name" value="AAR2_C_sf"/>
</dbReference>
<dbReference type="CDD" id="cd13778">
    <property type="entry name" value="Aar2_C"/>
    <property type="match status" value="1"/>
</dbReference>
<keyword evidence="4" id="KW-0507">mRNA processing</keyword>
<dbReference type="Pfam" id="PF05282">
    <property type="entry name" value="AAR2"/>
    <property type="match status" value="1"/>
</dbReference>
<evidence type="ECO:0000313" key="13">
    <source>
        <dbReference type="Proteomes" id="UP000694426"/>
    </source>
</evidence>
<keyword evidence="13" id="KW-1185">Reference proteome</keyword>
<dbReference type="Pfam" id="PF20981">
    <property type="entry name" value="AAR2_1st"/>
    <property type="match status" value="1"/>
</dbReference>
<comment type="subunit">
    <text evidence="8">Interacts with PRPF8 (via RNase H homology domain). Component of a U5 snRNP complex that contains PRPF8.</text>
</comment>
<dbReference type="InterPro" id="IPR038516">
    <property type="entry name" value="AAR2_N_sf"/>
</dbReference>
<evidence type="ECO:0000259" key="11">
    <source>
        <dbReference type="Pfam" id="PF20981"/>
    </source>
</evidence>
<comment type="function">
    <text evidence="1">Component of the U5 snRNP complex that is required for spliceosome assembly and for pre-mRNA splicing.</text>
</comment>
<dbReference type="InterPro" id="IPR007946">
    <property type="entry name" value="AAR2"/>
</dbReference>
<dbReference type="Gene3D" id="2.60.34.20">
    <property type="match status" value="1"/>
</dbReference>
<accession>A0A8B9CE70</accession>
<reference evidence="12" key="1">
    <citation type="submission" date="2025-08" db="UniProtKB">
        <authorList>
            <consortium name="Ensembl"/>
        </authorList>
    </citation>
    <scope>IDENTIFICATION</scope>
</reference>
<dbReference type="PANTHER" id="PTHR12689:SF4">
    <property type="entry name" value="PROTEIN AAR2 HOMOLOG"/>
    <property type="match status" value="1"/>
</dbReference>
<dbReference type="InterPro" id="IPR033647">
    <property type="entry name" value="Aar2_N"/>
</dbReference>
<evidence type="ECO:0000313" key="12">
    <source>
        <dbReference type="Ensembl" id="ENSABRP00000018742.1"/>
    </source>
</evidence>
<evidence type="ECO:0000256" key="5">
    <source>
        <dbReference type="ARBA" id="ARBA00022728"/>
    </source>
</evidence>
<gene>
    <name evidence="12" type="primary">AAR2</name>
</gene>
<feature type="compositionally biased region" description="Low complexity" evidence="9">
    <location>
        <begin position="168"/>
        <end position="177"/>
    </location>
</feature>
<dbReference type="GeneTree" id="ENSGT00390000007796"/>
<evidence type="ECO:0000259" key="10">
    <source>
        <dbReference type="Pfam" id="PF05282"/>
    </source>
</evidence>
<dbReference type="FunFam" id="1.25.40.550:FF:000001">
    <property type="entry name" value="AAR2 splicing factor homolog"/>
    <property type="match status" value="1"/>
</dbReference>